<keyword evidence="1" id="KW-0732">Signal</keyword>
<evidence type="ECO:0000313" key="3">
    <source>
        <dbReference type="Proteomes" id="UP000251692"/>
    </source>
</evidence>
<comment type="caution">
    <text evidence="2">The sequence shown here is derived from an EMBL/GenBank/DDBJ whole genome shotgun (WGS) entry which is preliminary data.</text>
</comment>
<reference evidence="2 3" key="1">
    <citation type="submission" date="2018-06" db="EMBL/GenBank/DDBJ databases">
        <authorList>
            <person name="Liu Z.-W."/>
        </authorList>
    </citation>
    <scope>NUCLEOTIDE SEQUENCE [LARGE SCALE GENOMIC DNA]</scope>
    <source>
        <strain evidence="2 3">2b14</strain>
    </source>
</reference>
<reference evidence="2 3" key="2">
    <citation type="submission" date="2018-07" db="EMBL/GenBank/DDBJ databases">
        <title>Pontibacter sp. 2b14 genomic sequence and assembly.</title>
        <authorList>
            <person name="Du Z.-J."/>
        </authorList>
    </citation>
    <scope>NUCLEOTIDE SEQUENCE [LARGE SCALE GENOMIC DNA]</scope>
    <source>
        <strain evidence="2 3">2b14</strain>
    </source>
</reference>
<evidence type="ECO:0000256" key="1">
    <source>
        <dbReference type="SAM" id="SignalP"/>
    </source>
</evidence>
<feature type="chain" id="PRO_5016841906" description="YceI-like domain-containing protein" evidence="1">
    <location>
        <begin position="27"/>
        <end position="193"/>
    </location>
</feature>
<evidence type="ECO:0000313" key="2">
    <source>
        <dbReference type="EMBL" id="RAU81931.1"/>
    </source>
</evidence>
<name>A0A364RC81_9BACT</name>
<feature type="signal peptide" evidence="1">
    <location>
        <begin position="1"/>
        <end position="26"/>
    </location>
</feature>
<accession>A0A364RC81</accession>
<organism evidence="2 3">
    <name type="scientific">Pontibacter arcticus</name>
    <dbReference type="NCBI Taxonomy" id="2080288"/>
    <lineage>
        <taxon>Bacteria</taxon>
        <taxon>Pseudomonadati</taxon>
        <taxon>Bacteroidota</taxon>
        <taxon>Cytophagia</taxon>
        <taxon>Cytophagales</taxon>
        <taxon>Hymenobacteraceae</taxon>
        <taxon>Pontibacter</taxon>
    </lineage>
</organism>
<gene>
    <name evidence="2" type="ORF">DP923_14685</name>
</gene>
<dbReference type="Proteomes" id="UP000251692">
    <property type="component" value="Unassembled WGS sequence"/>
</dbReference>
<dbReference type="RefSeq" id="WP_112306609.1">
    <property type="nucleotide sequence ID" value="NZ_QMDV01000004.1"/>
</dbReference>
<dbReference type="AlphaFoldDB" id="A0A364RC81"/>
<proteinExistence type="predicted"/>
<dbReference type="OrthoDB" id="851559at2"/>
<sequence length="193" mass="21520">MKKLYHTFFLPLLLFGALLLPPKVLAQPVVNYTSGNNILLTLEGVAQPYNFTSSDLLVFYNRQTQKLECRLNLANLLPASDTLPATMAYEVLYGAKYPELFFSIAVPIEKINSRTPYPQTINSQISIMLQGVTNETVAAIQFSPDENAIIFGTTLNLLLENFQASIPAKYLPLLTGRVGLTIRSARWARPPTR</sequence>
<evidence type="ECO:0008006" key="4">
    <source>
        <dbReference type="Google" id="ProtNLM"/>
    </source>
</evidence>
<keyword evidence="3" id="KW-1185">Reference proteome</keyword>
<protein>
    <recommendedName>
        <fullName evidence="4">YceI-like domain-containing protein</fullName>
    </recommendedName>
</protein>
<dbReference type="EMBL" id="QMDV01000004">
    <property type="protein sequence ID" value="RAU81931.1"/>
    <property type="molecule type" value="Genomic_DNA"/>
</dbReference>